<evidence type="ECO:0008006" key="3">
    <source>
        <dbReference type="Google" id="ProtNLM"/>
    </source>
</evidence>
<sequence>MVFQHFHSLTKIKATQLRLELRTIKKGTRTCSDYLLRINTIVEILASIRSPVSTREHAECIIGGLPLEYDSLISTITAFVSRDDVLSPAELETMILSQEARLEQARTAIIQEPVTINVAQTTSVANGAPNVNLAFQQPQMPNSQPNTFQHSSFPSQGGFNIFSGQNRDGGCGRGGARGGRNRSSVQCQICHKRGHEASTCYQRTNGLPFAGYGMPFGSMFSSYPTAGFGSQNGYGTQNFGFSPSFLPNPGPVPYSGSVNMSGAS</sequence>
<dbReference type="PANTHER" id="PTHR47481:SF30">
    <property type="entry name" value="CCHC-TYPE DOMAIN-CONTAINING PROTEIN"/>
    <property type="match status" value="1"/>
</dbReference>
<dbReference type="GO" id="GO:0008270">
    <property type="term" value="F:zinc ion binding"/>
    <property type="evidence" value="ECO:0007669"/>
    <property type="project" value="InterPro"/>
</dbReference>
<dbReference type="GO" id="GO:0003676">
    <property type="term" value="F:nucleic acid binding"/>
    <property type="evidence" value="ECO:0007669"/>
    <property type="project" value="InterPro"/>
</dbReference>
<dbReference type="EMBL" id="KQ484006">
    <property type="protein sequence ID" value="KYP38395.1"/>
    <property type="molecule type" value="Genomic_DNA"/>
</dbReference>
<protein>
    <recommendedName>
        <fullName evidence="3">Retrovirus-related Pol polyprotein from transposon TNT 1-94</fullName>
    </recommendedName>
</protein>
<gene>
    <name evidence="1" type="ORF">KK1_040378</name>
</gene>
<accession>A0A151R7P5</accession>
<keyword evidence="2" id="KW-1185">Reference proteome</keyword>
<dbReference type="InterPro" id="IPR036875">
    <property type="entry name" value="Znf_CCHC_sf"/>
</dbReference>
<reference evidence="1" key="1">
    <citation type="journal article" date="2012" name="Nat. Biotechnol.">
        <title>Draft genome sequence of pigeonpea (Cajanus cajan), an orphan legume crop of resource-poor farmers.</title>
        <authorList>
            <person name="Varshney R.K."/>
            <person name="Chen W."/>
            <person name="Li Y."/>
            <person name="Bharti A.K."/>
            <person name="Saxena R.K."/>
            <person name="Schlueter J.A."/>
            <person name="Donoghue M.T."/>
            <person name="Azam S."/>
            <person name="Fan G."/>
            <person name="Whaley A.M."/>
            <person name="Farmer A.D."/>
            <person name="Sheridan J."/>
            <person name="Iwata A."/>
            <person name="Tuteja R."/>
            <person name="Penmetsa R.V."/>
            <person name="Wu W."/>
            <person name="Upadhyaya H.D."/>
            <person name="Yang S.P."/>
            <person name="Shah T."/>
            <person name="Saxena K.B."/>
            <person name="Michael T."/>
            <person name="McCombie W.R."/>
            <person name="Yang B."/>
            <person name="Zhang G."/>
            <person name="Yang H."/>
            <person name="Wang J."/>
            <person name="Spillane C."/>
            <person name="Cook D.R."/>
            <person name="May G.D."/>
            <person name="Xu X."/>
            <person name="Jackson S.A."/>
        </authorList>
    </citation>
    <scope>NUCLEOTIDE SEQUENCE [LARGE SCALE GENOMIC DNA]</scope>
</reference>
<organism evidence="1 2">
    <name type="scientific">Cajanus cajan</name>
    <name type="common">Pigeon pea</name>
    <name type="synonym">Cajanus indicus</name>
    <dbReference type="NCBI Taxonomy" id="3821"/>
    <lineage>
        <taxon>Eukaryota</taxon>
        <taxon>Viridiplantae</taxon>
        <taxon>Streptophyta</taxon>
        <taxon>Embryophyta</taxon>
        <taxon>Tracheophyta</taxon>
        <taxon>Spermatophyta</taxon>
        <taxon>Magnoliopsida</taxon>
        <taxon>eudicotyledons</taxon>
        <taxon>Gunneridae</taxon>
        <taxon>Pentapetalae</taxon>
        <taxon>rosids</taxon>
        <taxon>fabids</taxon>
        <taxon>Fabales</taxon>
        <taxon>Fabaceae</taxon>
        <taxon>Papilionoideae</taxon>
        <taxon>50 kb inversion clade</taxon>
        <taxon>NPAAA clade</taxon>
        <taxon>indigoferoid/millettioid clade</taxon>
        <taxon>Phaseoleae</taxon>
        <taxon>Cajanus</taxon>
    </lineage>
</organism>
<name>A0A151R7P5_CAJCA</name>
<dbReference type="PANTHER" id="PTHR47481">
    <property type="match status" value="1"/>
</dbReference>
<evidence type="ECO:0000313" key="2">
    <source>
        <dbReference type="Proteomes" id="UP000075243"/>
    </source>
</evidence>
<dbReference type="AlphaFoldDB" id="A0A151R7P5"/>
<dbReference type="Gramene" id="C.cajan_36837.t">
    <property type="protein sequence ID" value="C.cajan_36837.t.cds1"/>
    <property type="gene ID" value="C.cajan_36837"/>
</dbReference>
<dbReference type="SUPFAM" id="SSF57756">
    <property type="entry name" value="Retrovirus zinc finger-like domains"/>
    <property type="match status" value="1"/>
</dbReference>
<evidence type="ECO:0000313" key="1">
    <source>
        <dbReference type="EMBL" id="KYP38395.1"/>
    </source>
</evidence>
<proteinExistence type="predicted"/>
<dbReference type="Proteomes" id="UP000075243">
    <property type="component" value="Unassembled WGS sequence"/>
</dbReference>